<dbReference type="Proteomes" id="UP000755577">
    <property type="component" value="Unassembled WGS sequence"/>
</dbReference>
<evidence type="ECO:0000313" key="4">
    <source>
        <dbReference type="Proteomes" id="UP000755577"/>
    </source>
</evidence>
<keyword evidence="4" id="KW-1185">Reference proteome</keyword>
<evidence type="ECO:0000313" key="2">
    <source>
        <dbReference type="EMBL" id="VVU53833.1"/>
    </source>
</evidence>
<dbReference type="GeneID" id="56504571"/>
<sequence length="100" mass="11134">MRSAANDAIERLLGAIEEDGDDCWAMYEEIGRVVVGRLRLADRDALRTIARAWVASDDAQAALVDTDRHSPDLDAARDRAEHVDAVFRDVIRKVLFPDAT</sequence>
<organism evidence="2 3">
    <name type="scientific">Burkholderia anthina</name>
    <dbReference type="NCBI Taxonomy" id="179879"/>
    <lineage>
        <taxon>Bacteria</taxon>
        <taxon>Pseudomonadati</taxon>
        <taxon>Pseudomonadota</taxon>
        <taxon>Betaproteobacteria</taxon>
        <taxon>Burkholderiales</taxon>
        <taxon>Burkholderiaceae</taxon>
        <taxon>Burkholderia</taxon>
        <taxon>Burkholderia cepacia complex</taxon>
    </lineage>
</organism>
<protein>
    <submittedName>
        <fullName evidence="2">Uncharacterized protein</fullName>
    </submittedName>
</protein>
<gene>
    <name evidence="2" type="ORF">BAN20980_06491</name>
    <name evidence="1" type="ORF">JQK92_33700</name>
</gene>
<name>A0A6P2GIW1_9BURK</name>
<reference evidence="2 3" key="1">
    <citation type="submission" date="2019-09" db="EMBL/GenBank/DDBJ databases">
        <authorList>
            <person name="Depoorter E."/>
        </authorList>
    </citation>
    <scope>NUCLEOTIDE SEQUENCE [LARGE SCALE GENOMIC DNA]</scope>
    <source>
        <strain evidence="2">LMG 20980</strain>
    </source>
</reference>
<proteinExistence type="predicted"/>
<dbReference type="EMBL" id="JAFCIQ010000042">
    <property type="protein sequence ID" value="MBM2771364.1"/>
    <property type="molecule type" value="Genomic_DNA"/>
</dbReference>
<dbReference type="RefSeq" id="WP_174928559.1">
    <property type="nucleotide sequence ID" value="NZ_CABVLY010000040.1"/>
</dbReference>
<dbReference type="EMBL" id="CABVLY010000040">
    <property type="protein sequence ID" value="VVU53833.1"/>
    <property type="molecule type" value="Genomic_DNA"/>
</dbReference>
<evidence type="ECO:0000313" key="3">
    <source>
        <dbReference type="Proteomes" id="UP000494201"/>
    </source>
</evidence>
<dbReference type="Proteomes" id="UP000494201">
    <property type="component" value="Unassembled WGS sequence"/>
</dbReference>
<evidence type="ECO:0000313" key="1">
    <source>
        <dbReference type="EMBL" id="MBM2771364.1"/>
    </source>
</evidence>
<accession>A0A6P2GIW1</accession>
<reference evidence="1 4" key="2">
    <citation type="submission" date="2021-02" db="EMBL/GenBank/DDBJ databases">
        <title>Draft genome of the type strains Burkholderia anthina DSM16086.</title>
        <authorList>
            <person name="Hertel R."/>
            <person name="Meissner J."/>
            <person name="Poehlein A."/>
            <person name="Daniel R."/>
            <person name="Commichau F.M."/>
        </authorList>
    </citation>
    <scope>NUCLEOTIDE SEQUENCE [LARGE SCALE GENOMIC DNA]</scope>
    <source>
        <strain evidence="1 4">DSM 16086</strain>
    </source>
</reference>
<dbReference type="AlphaFoldDB" id="A0A6P2GIW1"/>